<dbReference type="GO" id="GO:0006508">
    <property type="term" value="P:proteolysis"/>
    <property type="evidence" value="ECO:0007669"/>
    <property type="project" value="UniProtKB-KW"/>
</dbReference>
<dbReference type="GO" id="GO:0008270">
    <property type="term" value="F:zinc ion binding"/>
    <property type="evidence" value="ECO:0007669"/>
    <property type="project" value="TreeGrafter"/>
</dbReference>
<dbReference type="PANTHER" id="PTHR34858">
    <property type="entry name" value="CYSO-CYSTEINE PEPTIDASE"/>
    <property type="match status" value="1"/>
</dbReference>
<keyword evidence="4" id="KW-0862">Zinc</keyword>
<name>A0AA45WMG8_9AQUI</name>
<dbReference type="Pfam" id="PF14464">
    <property type="entry name" value="Prok-JAB"/>
    <property type="match status" value="1"/>
</dbReference>
<protein>
    <submittedName>
        <fullName evidence="7">Proteasome lid subunit RPN8/RPN11, contains Jab1/MPN metalloenzyme (JAMM) motif</fullName>
    </submittedName>
</protein>
<keyword evidence="7" id="KW-0647">Proteasome</keyword>
<dbReference type="PROSITE" id="PS50249">
    <property type="entry name" value="MPN"/>
    <property type="match status" value="1"/>
</dbReference>
<dbReference type="AlphaFoldDB" id="A0AA45WMG8"/>
<evidence type="ECO:0000256" key="1">
    <source>
        <dbReference type="ARBA" id="ARBA00022670"/>
    </source>
</evidence>
<reference evidence="7" key="1">
    <citation type="submission" date="2017-05" db="EMBL/GenBank/DDBJ databases">
        <authorList>
            <person name="Varghese N."/>
            <person name="Submissions S."/>
        </authorList>
    </citation>
    <scope>NUCLEOTIDE SEQUENCE</scope>
    <source>
        <strain evidence="7">DSM 18763</strain>
    </source>
</reference>
<dbReference type="SUPFAM" id="SSF102712">
    <property type="entry name" value="JAB1/MPN domain"/>
    <property type="match status" value="1"/>
</dbReference>
<dbReference type="SMART" id="SM00232">
    <property type="entry name" value="JAB_MPN"/>
    <property type="match status" value="1"/>
</dbReference>
<dbReference type="EMBL" id="FXTX01000012">
    <property type="protein sequence ID" value="SMP14336.1"/>
    <property type="molecule type" value="Genomic_DNA"/>
</dbReference>
<keyword evidence="8" id="KW-1185">Reference proteome</keyword>
<evidence type="ECO:0000256" key="3">
    <source>
        <dbReference type="ARBA" id="ARBA00022801"/>
    </source>
</evidence>
<comment type="caution">
    <text evidence="7">The sequence shown here is derived from an EMBL/GenBank/DDBJ whole genome shotgun (WGS) entry which is preliminary data.</text>
</comment>
<dbReference type="InterPro" id="IPR000555">
    <property type="entry name" value="JAMM/MPN+_dom"/>
</dbReference>
<keyword evidence="1" id="KW-0645">Protease</keyword>
<evidence type="ECO:0000256" key="4">
    <source>
        <dbReference type="ARBA" id="ARBA00022833"/>
    </source>
</evidence>
<organism evidence="7 8">
    <name type="scientific">Venenivibrio stagnispumantis</name>
    <dbReference type="NCBI Taxonomy" id="407998"/>
    <lineage>
        <taxon>Bacteria</taxon>
        <taxon>Pseudomonadati</taxon>
        <taxon>Aquificota</taxon>
        <taxon>Aquificia</taxon>
        <taxon>Aquificales</taxon>
        <taxon>Hydrogenothermaceae</taxon>
        <taxon>Venenivibrio</taxon>
    </lineage>
</organism>
<evidence type="ECO:0000313" key="7">
    <source>
        <dbReference type="EMBL" id="SMP14336.1"/>
    </source>
</evidence>
<feature type="domain" description="MPN" evidence="6">
    <location>
        <begin position="2"/>
        <end position="137"/>
    </location>
</feature>
<evidence type="ECO:0000259" key="6">
    <source>
        <dbReference type="PROSITE" id="PS50249"/>
    </source>
</evidence>
<sequence length="138" mass="16293">MLKIRKEILEKIKEEAKKGYPFEICGFLIGNIDYQNNLREVILSYQVENQNKERANDRFEISPRDYLKVENFAEEKNLLIVGIYHSHPDHPSRPSQTDLMFAQPDLSYIIISASKDKINSIQSWYLEGDRFQEEEIIL</sequence>
<evidence type="ECO:0000256" key="5">
    <source>
        <dbReference type="ARBA" id="ARBA00023049"/>
    </source>
</evidence>
<keyword evidence="3" id="KW-0378">Hydrolase</keyword>
<dbReference type="PANTHER" id="PTHR34858:SF1">
    <property type="entry name" value="CYSO-CYSTEINE PEPTIDASE"/>
    <property type="match status" value="1"/>
</dbReference>
<dbReference type="CDD" id="cd08070">
    <property type="entry name" value="MPN_like"/>
    <property type="match status" value="1"/>
</dbReference>
<evidence type="ECO:0000256" key="2">
    <source>
        <dbReference type="ARBA" id="ARBA00022723"/>
    </source>
</evidence>
<evidence type="ECO:0000313" key="8">
    <source>
        <dbReference type="Proteomes" id="UP001157947"/>
    </source>
</evidence>
<keyword evidence="5" id="KW-0482">Metalloprotease</keyword>
<gene>
    <name evidence="7" type="ORF">SAMN06264868_11238</name>
</gene>
<dbReference type="GO" id="GO:0008235">
    <property type="term" value="F:metalloexopeptidase activity"/>
    <property type="evidence" value="ECO:0007669"/>
    <property type="project" value="TreeGrafter"/>
</dbReference>
<dbReference type="FunFam" id="3.40.140.10:FF:000085">
    <property type="entry name" value="Mov34/MPN/PAD-1 family protein"/>
    <property type="match status" value="1"/>
</dbReference>
<dbReference type="Proteomes" id="UP001157947">
    <property type="component" value="Unassembled WGS sequence"/>
</dbReference>
<dbReference type="InterPro" id="IPR028090">
    <property type="entry name" value="JAB_dom_prok"/>
</dbReference>
<accession>A0AA45WMG8</accession>
<dbReference type="RefSeq" id="WP_265134636.1">
    <property type="nucleotide sequence ID" value="NZ_FXTX01000012.1"/>
</dbReference>
<dbReference type="InterPro" id="IPR037518">
    <property type="entry name" value="MPN"/>
</dbReference>
<dbReference type="GO" id="GO:0000502">
    <property type="term" value="C:proteasome complex"/>
    <property type="evidence" value="ECO:0007669"/>
    <property type="project" value="UniProtKB-KW"/>
</dbReference>
<proteinExistence type="predicted"/>
<dbReference type="Gene3D" id="3.40.140.10">
    <property type="entry name" value="Cytidine Deaminase, domain 2"/>
    <property type="match status" value="1"/>
</dbReference>
<dbReference type="InterPro" id="IPR051929">
    <property type="entry name" value="VirAsm_ModProt"/>
</dbReference>
<keyword evidence="2" id="KW-0479">Metal-binding</keyword>